<proteinExistence type="inferred from homology"/>
<dbReference type="AlphaFoldDB" id="A0A671G0W9"/>
<name>A0A671G0W9_RHIFE</name>
<keyword evidence="2" id="KW-0812">Transmembrane</keyword>
<reference evidence="3 4" key="1">
    <citation type="journal article" date="2015" name="Annu Rev Anim Biosci">
        <title>The Genome 10K Project: a way forward.</title>
        <authorList>
            <person name="Koepfli K.P."/>
            <person name="Paten B."/>
            <person name="O'Brien S.J."/>
            <person name="Koepfli K.P."/>
            <person name="Paten B."/>
            <person name="Antunes A."/>
            <person name="Belov K."/>
            <person name="Bustamante C."/>
            <person name="Castoe T.A."/>
            <person name="Clawson H."/>
            <person name="Crawford A.J."/>
            <person name="Diekhans M."/>
            <person name="Distel D."/>
            <person name="Durbin R."/>
            <person name="Earl D."/>
            <person name="Fujita M.K."/>
            <person name="Gamble T."/>
            <person name="Georges A."/>
            <person name="Gemmell N."/>
            <person name="Gilbert M.T."/>
            <person name="Graves J.M."/>
            <person name="Green R.E."/>
            <person name="Hickey G."/>
            <person name="Jarvis E.D."/>
            <person name="Johnson W."/>
            <person name="Komissarov A."/>
            <person name="Korf I."/>
            <person name="Kuhn R."/>
            <person name="Larkin D.M."/>
            <person name="Lewin H."/>
            <person name="Lopez J.V."/>
            <person name="Ma J."/>
            <person name="Marques-Bonet T."/>
            <person name="Miller W."/>
            <person name="Murphy R."/>
            <person name="Pevzner P."/>
            <person name="Shapiro B."/>
            <person name="Steiner C."/>
            <person name="Tamazian G."/>
            <person name="Venkatesh B."/>
            <person name="Wang J."/>
            <person name="Wayne R."/>
            <person name="Wiley E."/>
            <person name="Yang H."/>
            <person name="Zhang G."/>
            <person name="Haussler D."/>
            <person name="Ryder O."/>
            <person name="O'Brien S.J."/>
        </authorList>
    </citation>
    <scope>NUCLEOTIDE SEQUENCE</scope>
</reference>
<protein>
    <submittedName>
        <fullName evidence="3">Uncharacterized protein</fullName>
    </submittedName>
</protein>
<evidence type="ECO:0000313" key="3">
    <source>
        <dbReference type="Ensembl" id="ENSRFEP00010031581.1"/>
    </source>
</evidence>
<dbReference type="PANTHER" id="PTHR31324">
    <property type="entry name" value="MORF4 FAMILY-ASSOCIATED PROTEIN 1-RELATED"/>
    <property type="match status" value="1"/>
</dbReference>
<dbReference type="PANTHER" id="PTHR31324:SF1">
    <property type="entry name" value="MORF4 FAMILY-ASSOCIATED PROTEIN 1"/>
    <property type="match status" value="1"/>
</dbReference>
<sequence>MRPLDIVELAELEEVEVPEPEEDFEQFLLPVTHEMRGDRAALTREQGRAYMRNRSKLCEMDNMLIRVKTQVEASEESALNHLQNPNDEVEGKVTKRCEKPFVFSLFFLCLSSVLMFTTFLLWSMADDLNVSFDC</sequence>
<keyword evidence="2" id="KW-0472">Membrane</keyword>
<feature type="transmembrane region" description="Helical" evidence="2">
    <location>
        <begin position="101"/>
        <end position="122"/>
    </location>
</feature>
<dbReference type="GeneTree" id="ENSGT00940000155541"/>
<evidence type="ECO:0000256" key="2">
    <source>
        <dbReference type="SAM" id="Phobius"/>
    </source>
</evidence>
<evidence type="ECO:0000313" key="4">
    <source>
        <dbReference type="Proteomes" id="UP000472240"/>
    </source>
</evidence>
<reference evidence="4" key="3">
    <citation type="submission" date="2018-12" db="EMBL/GenBank/DDBJ databases">
        <title>G10K-VGP greater horseshoe bat female genome, primary haplotype.</title>
        <authorList>
            <person name="Teeling E."/>
            <person name="Myers G."/>
            <person name="Vernes S."/>
            <person name="Pippel M."/>
            <person name="Winkler S."/>
            <person name="Fedrigo O."/>
            <person name="Rhie A."/>
            <person name="Koren S."/>
            <person name="Phillippy A."/>
            <person name="Lewin H."/>
            <person name="Damas J."/>
            <person name="Howe K."/>
            <person name="Mountcastle J."/>
            <person name="Jarvis E.D."/>
        </authorList>
    </citation>
    <scope>NUCLEOTIDE SEQUENCE [LARGE SCALE GENOMIC DNA]</scope>
</reference>
<dbReference type="Proteomes" id="UP000472240">
    <property type="component" value="Chromosome 22"/>
</dbReference>
<evidence type="ECO:0000256" key="1">
    <source>
        <dbReference type="ARBA" id="ARBA00005515"/>
    </source>
</evidence>
<keyword evidence="2" id="KW-1133">Transmembrane helix</keyword>
<organism evidence="3 4">
    <name type="scientific">Rhinolophus ferrumequinum</name>
    <name type="common">Greater horseshoe bat</name>
    <dbReference type="NCBI Taxonomy" id="59479"/>
    <lineage>
        <taxon>Eukaryota</taxon>
        <taxon>Metazoa</taxon>
        <taxon>Chordata</taxon>
        <taxon>Craniata</taxon>
        <taxon>Vertebrata</taxon>
        <taxon>Euteleostomi</taxon>
        <taxon>Mammalia</taxon>
        <taxon>Eutheria</taxon>
        <taxon>Laurasiatheria</taxon>
        <taxon>Chiroptera</taxon>
        <taxon>Yinpterochiroptera</taxon>
        <taxon>Rhinolophoidea</taxon>
        <taxon>Rhinolophidae</taxon>
        <taxon>Rhinolophinae</taxon>
        <taxon>Rhinolophus</taxon>
    </lineage>
</organism>
<dbReference type="OMA" id="PVTHEMR"/>
<dbReference type="InParanoid" id="A0A671G0W9"/>
<keyword evidence="4" id="KW-1185">Reference proteome</keyword>
<accession>A0A671G0W9</accession>
<dbReference type="Ensembl" id="ENSRFET00010034241.1">
    <property type="protein sequence ID" value="ENSRFEP00010031581.1"/>
    <property type="gene ID" value="ENSRFEG00010020890.1"/>
</dbReference>
<dbReference type="Pfam" id="PF15155">
    <property type="entry name" value="MRFAP1"/>
    <property type="match status" value="1"/>
</dbReference>
<reference evidence="3" key="5">
    <citation type="submission" date="2025-09" db="UniProtKB">
        <authorList>
            <consortium name="Ensembl"/>
        </authorList>
    </citation>
    <scope>IDENTIFICATION</scope>
</reference>
<reference evidence="3" key="4">
    <citation type="submission" date="2025-08" db="UniProtKB">
        <authorList>
            <consortium name="Ensembl"/>
        </authorList>
    </citation>
    <scope>IDENTIFICATION</scope>
</reference>
<dbReference type="InterPro" id="IPR029254">
    <property type="entry name" value="MRFAP1"/>
</dbReference>
<comment type="similarity">
    <text evidence="1">Belongs to the MORF4 family-associated protein family.</text>
</comment>
<reference evidence="3 4" key="2">
    <citation type="journal article" date="2018" name="Annu Rev Anim Biosci">
        <title>Bat Biology, Genomes, and the Bat1K Project: To Generate Chromosome-Level Genomes for All Living Bat Species.</title>
        <authorList>
            <person name="Teeling E.C."/>
            <person name="Vernes S.C."/>
            <person name="Davalos L.M."/>
            <person name="Ray D.A."/>
            <person name="Gilbert M.T.P."/>
            <person name="Myers E."/>
        </authorList>
    </citation>
    <scope>NUCLEOTIDE SEQUENCE</scope>
</reference>